<comment type="caution">
    <text evidence="1">The sequence shown here is derived from an EMBL/GenBank/DDBJ whole genome shotgun (WGS) entry which is preliminary data.</text>
</comment>
<name>A0A8T0D112_9TREM</name>
<evidence type="ECO:0000313" key="2">
    <source>
        <dbReference type="Proteomes" id="UP000699462"/>
    </source>
</evidence>
<organism evidence="1 2">
    <name type="scientific">Paragonimus westermani</name>
    <dbReference type="NCBI Taxonomy" id="34504"/>
    <lineage>
        <taxon>Eukaryota</taxon>
        <taxon>Metazoa</taxon>
        <taxon>Spiralia</taxon>
        <taxon>Lophotrochozoa</taxon>
        <taxon>Platyhelminthes</taxon>
        <taxon>Trematoda</taxon>
        <taxon>Digenea</taxon>
        <taxon>Plagiorchiida</taxon>
        <taxon>Troglotremata</taxon>
        <taxon>Troglotrematidae</taxon>
        <taxon>Paragonimus</taxon>
    </lineage>
</organism>
<gene>
    <name evidence="1" type="ORF">P879_09499</name>
</gene>
<sequence length="112" mass="13152">MLFCRRERVHGRDLSRFLLSSFKRSCHMHTTYMPLLLADYDIDGLSAIFSKVEHEKAKLYYTSNGQGRCVPHHEVYRTVCDRLKPFPSDVFGCSSNRNLFLRYILLMLKTAM</sequence>
<dbReference type="AlphaFoldDB" id="A0A8T0D112"/>
<proteinExistence type="predicted"/>
<keyword evidence="2" id="KW-1185">Reference proteome</keyword>
<protein>
    <submittedName>
        <fullName evidence="1">Uncharacterized protein</fullName>
    </submittedName>
</protein>
<accession>A0A8T0D112</accession>
<dbReference type="Proteomes" id="UP000699462">
    <property type="component" value="Unassembled WGS sequence"/>
</dbReference>
<reference evidence="1 2" key="1">
    <citation type="submission" date="2019-07" db="EMBL/GenBank/DDBJ databases">
        <title>Annotation for the trematode Paragonimus westermani.</title>
        <authorList>
            <person name="Choi Y.-J."/>
        </authorList>
    </citation>
    <scope>NUCLEOTIDE SEQUENCE [LARGE SCALE GENOMIC DNA]</scope>
    <source>
        <strain evidence="1">180907_Pwestermani</strain>
    </source>
</reference>
<evidence type="ECO:0000313" key="1">
    <source>
        <dbReference type="EMBL" id="KAF8561156.1"/>
    </source>
</evidence>
<dbReference type="EMBL" id="JTDF01021957">
    <property type="protein sequence ID" value="KAF8561156.1"/>
    <property type="molecule type" value="Genomic_DNA"/>
</dbReference>